<name>A0A419SF38_9BACL</name>
<gene>
    <name evidence="3" type="ORF">BEP19_13515</name>
</gene>
<feature type="region of interest" description="Disordered" evidence="1">
    <location>
        <begin position="50"/>
        <end position="120"/>
    </location>
</feature>
<feature type="compositionally biased region" description="Acidic residues" evidence="1">
    <location>
        <begin position="67"/>
        <end position="76"/>
    </location>
</feature>
<feature type="region of interest" description="Disordered" evidence="1">
    <location>
        <begin position="762"/>
        <end position="789"/>
    </location>
</feature>
<evidence type="ECO:0000313" key="3">
    <source>
        <dbReference type="EMBL" id="RKD22083.1"/>
    </source>
</evidence>
<evidence type="ECO:0000259" key="2">
    <source>
        <dbReference type="PROSITE" id="PS51272"/>
    </source>
</evidence>
<comment type="caution">
    <text evidence="3">The sequence shown here is derived from an EMBL/GenBank/DDBJ whole genome shotgun (WGS) entry which is preliminary data.</text>
</comment>
<dbReference type="SUPFAM" id="SSF48239">
    <property type="entry name" value="Terpenoid cyclases/Protein prenyltransferases"/>
    <property type="match status" value="2"/>
</dbReference>
<dbReference type="EMBL" id="MCHY01000010">
    <property type="protein sequence ID" value="RKD22083.1"/>
    <property type="molecule type" value="Genomic_DNA"/>
</dbReference>
<proteinExistence type="predicted"/>
<feature type="domain" description="SLH" evidence="2">
    <location>
        <begin position="1346"/>
        <end position="1405"/>
    </location>
</feature>
<dbReference type="PROSITE" id="PS51272">
    <property type="entry name" value="SLH"/>
    <property type="match status" value="3"/>
</dbReference>
<dbReference type="Pfam" id="PF09136">
    <property type="entry name" value="Glucodextran_B"/>
    <property type="match status" value="1"/>
</dbReference>
<dbReference type="Gene3D" id="1.50.10.20">
    <property type="match status" value="3"/>
</dbReference>
<evidence type="ECO:0000313" key="4">
    <source>
        <dbReference type="Proteomes" id="UP000284219"/>
    </source>
</evidence>
<feature type="compositionally biased region" description="Basic and acidic residues" evidence="1">
    <location>
        <begin position="78"/>
        <end position="94"/>
    </location>
</feature>
<dbReference type="InterPro" id="IPR027954">
    <property type="entry name" value="Transcobalamin-like_C"/>
</dbReference>
<accession>A0A419SF38</accession>
<feature type="compositionally biased region" description="Acidic residues" evidence="1">
    <location>
        <begin position="767"/>
        <end position="776"/>
    </location>
</feature>
<dbReference type="InterPro" id="IPR008930">
    <property type="entry name" value="Terpenoid_cyclase/PrenylTrfase"/>
</dbReference>
<dbReference type="OrthoDB" id="411361at2"/>
<evidence type="ECO:0000256" key="1">
    <source>
        <dbReference type="SAM" id="MobiDB-lite"/>
    </source>
</evidence>
<dbReference type="CDD" id="cd00688">
    <property type="entry name" value="ISOPREN_C2_like"/>
    <property type="match status" value="3"/>
</dbReference>
<dbReference type="Gene3D" id="2.170.130.30">
    <property type="match status" value="1"/>
</dbReference>
<organism evidence="3 4">
    <name type="scientific">Ammoniphilus oxalaticus</name>
    <dbReference type="NCBI Taxonomy" id="66863"/>
    <lineage>
        <taxon>Bacteria</taxon>
        <taxon>Bacillati</taxon>
        <taxon>Bacillota</taxon>
        <taxon>Bacilli</taxon>
        <taxon>Bacillales</taxon>
        <taxon>Paenibacillaceae</taxon>
        <taxon>Aneurinibacillus group</taxon>
        <taxon>Ammoniphilus</taxon>
    </lineage>
</organism>
<feature type="domain" description="SLH" evidence="2">
    <location>
        <begin position="1283"/>
        <end position="1345"/>
    </location>
</feature>
<dbReference type="RefSeq" id="WP_120190760.1">
    <property type="nucleotide sequence ID" value="NZ_MCHY01000010.1"/>
</dbReference>
<sequence length="1733" mass="189700">MSNRLSPTRRLGSILLSFVLIFQLFGSSLGYAANQHEAADLRNSRALDGTSELEDDSEANGQIESIELVEAEEGTELADSKDSLEADDAPKESVEQAVEQNDDKKSSEESSMDEPEDGKVVEENVEFTKEEFELDEALPIVSAKEQLDKNLAFLVETVDNPTFGMIEGEWTILSLARANYTVPHGYYELYYENVEREVSIEFEKERNQGKLDRNKGTEHSRLILGLTAIGKGFDDVAGYDIREALADFDFVTRQGINGPIFALIALDTKGFDVPVQEGIDNPLTRDKAIDYILEREIDGGGWALAGNISDPDITGMAIQGLTPYYDTRSDVKEAVDRAVAWLSEAQKEDGKYASWGVVNSESIAQVIVALTALGIDPHTDERFIKNGTSAVDALLTFAIPTGGFAHNVDGSVDGMATEQGTYALVAYDRFVNGQNRLYDMTDVVSREEPAEDDGSGGDEQRFSVKEQLDNTLAYLVETVDNPAIGTIGGEWTILSLARANYLVPDGYYDRYYRNAENEVAKKFEENEGKLDVHKGTEHSRLILGLTAIGKDVGDVAGYDIKEALADFNYVKWQGINGPIFFLIAFDTKGYAVPAKAEVANQTTREKAINFILEEEIDGGGWALWGTTPDVDITGMAIQALTPYYESDPKVKAAIDRAIDWLSDIQEADGTYTSWGSPNIESIAQVIVALTGLNIDPHTDKRFVKNGTSALEALLAFTASEGGFKHISTGKVDPMSTDQGTYALVAYDRFVNGETRLYDMTDVVSTEEPTEEPEEKDPSESSLTVSGLTDGEKVTSKEITFTINGQNVKDLLVKLNGETITGTDGTYRATLTDGKNTITIEITDAAGNKRDETYTLFYERTSGSPGNTSDSSKKGSITLSIDKLTINRGYVLPATTVEFSAGESVWDVLRREMDERGISYSSSFSGKYNSIYVESIAGDGEFDHGSGSGWMYNVNGKYPDYGASRHTLKDGDVVQWRYTTNLGQDLGQDMSRWEDQPVPGGGVPVARKPGDKNPVLQIPEDVKEDHTVKISKDLLDTENITIKLPKGATAKQFINLADVKDRIPKVTIEAEDKSFVIEKDTKLMSGNALLELFTSLSKDEKVDDIITKQHPDQSIKIEDAFSMGNAEGTVIFDNPVTLTLKGKGKQNHQVGFIEQDAFTPIEIYESDKEGQRATKGEKLQTYAYVDGDDLIIKTNHFTTFVLYTEQKLESEVKSSATAVELNLANIYKDADLIANWAYPSIQEATQRGLVGGYNGNIQPKHNVTRAEFATMFVGALGLDSPTDKTISFTDVKEGDWFYPAVNAAYKEGIVSGYDGKFHPNKTISREEMASMLQRGLRLAAQGDPISFADEQRIADWAKAATQAVASTDIMVGYDGAFHPKDQATREMAVVVALKAYHYNREGALPVVQPTVVKPTVEDKEQLVHKDVQQQIAQTAAHIQQTNPSPIVATIGGEWSVFGVARSGEPVSKQFYENYYANLEKTLTEKSGVLHRVKYTEYDRVILALAALGKDITNVAGYDLREPLADFETLTIQGINGPIFALIALDSQNYEIPIVEGVATQTTRERLIEFILNREIAGGGWALGENPVQADPDITGMAIQGLTPYYETNPDVRAAVDRGIAWLSKVQKADGGFASWGSVNSESTAQVIVALAGLGIDPHTDSRFVKNGQSVVDSLLSFAVSGGGFYHVKPGGVSNGGAEPGVVDPMATDQSLYALVAYQRFVNKDNRLYDLTDVK</sequence>
<feature type="domain" description="SLH" evidence="2">
    <location>
        <begin position="1223"/>
        <end position="1282"/>
    </location>
</feature>
<dbReference type="Gene3D" id="2.60.40.10">
    <property type="entry name" value="Immunoglobulins"/>
    <property type="match status" value="1"/>
</dbReference>
<protein>
    <recommendedName>
        <fullName evidence="2">SLH domain-containing protein</fullName>
    </recommendedName>
</protein>
<dbReference type="InterPro" id="IPR051465">
    <property type="entry name" value="Cell_Envelope_Struct_Comp"/>
</dbReference>
<dbReference type="PANTHER" id="PTHR43308">
    <property type="entry name" value="OUTER MEMBRANE PROTEIN ALPHA-RELATED"/>
    <property type="match status" value="1"/>
</dbReference>
<dbReference type="Proteomes" id="UP000284219">
    <property type="component" value="Unassembled WGS sequence"/>
</dbReference>
<dbReference type="InterPro" id="IPR013783">
    <property type="entry name" value="Ig-like_fold"/>
</dbReference>
<reference evidence="3 4" key="1">
    <citation type="submission" date="2016-08" db="EMBL/GenBank/DDBJ databases">
        <title>Novel Firmicute Genomes.</title>
        <authorList>
            <person name="Poppleton D.I."/>
            <person name="Gribaldo S."/>
        </authorList>
    </citation>
    <scope>NUCLEOTIDE SEQUENCE [LARGE SCALE GENOMIC DNA]</scope>
    <source>
        <strain evidence="3 4">RAOx-1</strain>
    </source>
</reference>
<keyword evidence="4" id="KW-1185">Reference proteome</keyword>
<dbReference type="InterPro" id="IPR001119">
    <property type="entry name" value="SLH_dom"/>
</dbReference>
<dbReference type="Pfam" id="PF00395">
    <property type="entry name" value="SLH"/>
    <property type="match status" value="3"/>
</dbReference>
<dbReference type="Pfam" id="PF14478">
    <property type="entry name" value="DUF4430"/>
    <property type="match status" value="1"/>
</dbReference>